<comment type="similarity">
    <text evidence="1">Belongs to the TRAPP small subunits family. BET3 subfamily.</text>
</comment>
<dbReference type="OrthoDB" id="10254842at2759"/>
<organism evidence="2 3">
    <name type="scientific">Nosema granulosis</name>
    <dbReference type="NCBI Taxonomy" id="83296"/>
    <lineage>
        <taxon>Eukaryota</taxon>
        <taxon>Fungi</taxon>
        <taxon>Fungi incertae sedis</taxon>
        <taxon>Microsporidia</taxon>
        <taxon>Nosematidae</taxon>
        <taxon>Nosema</taxon>
    </lineage>
</organism>
<dbReference type="InterPro" id="IPR024096">
    <property type="entry name" value="NO_sig/Golgi_transp_ligand-bd"/>
</dbReference>
<name>A0A9P6KZU1_9MICR</name>
<dbReference type="EMBL" id="SBJO01000005">
    <property type="protein sequence ID" value="KAF9764911.1"/>
    <property type="molecule type" value="Genomic_DNA"/>
</dbReference>
<dbReference type="InterPro" id="IPR007194">
    <property type="entry name" value="TRAPP_component"/>
</dbReference>
<evidence type="ECO:0000256" key="1">
    <source>
        <dbReference type="ARBA" id="ARBA00006218"/>
    </source>
</evidence>
<dbReference type="SUPFAM" id="SSF111126">
    <property type="entry name" value="Ligand-binding domain in the NO signalling and Golgi transport"/>
    <property type="match status" value="1"/>
</dbReference>
<dbReference type="Gene3D" id="3.30.1380.20">
    <property type="entry name" value="Trafficking protein particle complex subunit 3"/>
    <property type="match status" value="1"/>
</dbReference>
<gene>
    <name evidence="2" type="primary">TRS31</name>
    <name evidence="2" type="ORF">NGRA_0173</name>
</gene>
<accession>A0A9P6KZU1</accession>
<comment type="caution">
    <text evidence="2">The sequence shown here is derived from an EMBL/GenBank/DDBJ whole genome shotgun (WGS) entry which is preliminary data.</text>
</comment>
<dbReference type="Proteomes" id="UP000740883">
    <property type="component" value="Unassembled WGS sequence"/>
</dbReference>
<evidence type="ECO:0000313" key="2">
    <source>
        <dbReference type="EMBL" id="KAF9764911.1"/>
    </source>
</evidence>
<keyword evidence="3" id="KW-1185">Reference proteome</keyword>
<sequence>MKEIDSTFSCYLLCGLVETLKDKDSEEELKKVGYLLGRSLVEIVDFKRETDLGTLLYKITYTLLEKYYPSPRKLEISKEHQDVYYIVEYSPLYSRFISNKNNFCGDSVTCGIIMYGIRASGYECEVNGYVNPCERYPNRVIYEITVKPRRIFT</sequence>
<proteinExistence type="inferred from homology"/>
<dbReference type="AlphaFoldDB" id="A0A9P6KZU1"/>
<dbReference type="Pfam" id="PF04051">
    <property type="entry name" value="TRAPP"/>
    <property type="match status" value="1"/>
</dbReference>
<evidence type="ECO:0000313" key="3">
    <source>
        <dbReference type="Proteomes" id="UP000740883"/>
    </source>
</evidence>
<reference evidence="2 3" key="1">
    <citation type="journal article" date="2020" name="Genome Biol. Evol.">
        <title>Comparative genomics of strictly vertically transmitted, feminizing microsporidia endosymbionts of amphipod crustaceans.</title>
        <authorList>
            <person name="Cormier A."/>
            <person name="Chebbi M.A."/>
            <person name="Giraud I."/>
            <person name="Wattier R."/>
            <person name="Teixeira M."/>
            <person name="Gilbert C."/>
            <person name="Rigaud T."/>
            <person name="Cordaux R."/>
        </authorList>
    </citation>
    <scope>NUCLEOTIDE SEQUENCE [LARGE SCALE GENOMIC DNA]</scope>
    <source>
        <strain evidence="2 3">Ou3-Ou53</strain>
    </source>
</reference>
<protein>
    <submittedName>
        <fullName evidence="2">Trafficking protein particle complex subunit TRS31</fullName>
    </submittedName>
</protein>